<evidence type="ECO:0000313" key="2">
    <source>
        <dbReference type="Proteomes" id="UP000254101"/>
    </source>
</evidence>
<evidence type="ECO:0000313" key="1">
    <source>
        <dbReference type="EMBL" id="RDS78154.1"/>
    </source>
</evidence>
<name>A0A395LRM1_9SPHN</name>
<reference evidence="1 2" key="1">
    <citation type="submission" date="2018-07" db="EMBL/GenBank/DDBJ databases">
        <title>Erythrobacter nanhaiensis sp. nov., a novel member of the genus Erythrobacter isolated from the South China Sea.</title>
        <authorList>
            <person name="Chen X."/>
            <person name="Liu J."/>
        </authorList>
    </citation>
    <scope>NUCLEOTIDE SEQUENCE [LARGE SCALE GENOMIC DNA]</scope>
    <source>
        <strain evidence="1 2">S-5</strain>
    </source>
</reference>
<comment type="caution">
    <text evidence="1">The sequence shown here is derived from an EMBL/GenBank/DDBJ whole genome shotgun (WGS) entry which is preliminary data.</text>
</comment>
<dbReference type="AlphaFoldDB" id="A0A395LRM1"/>
<evidence type="ECO:0008006" key="3">
    <source>
        <dbReference type="Google" id="ProtNLM"/>
    </source>
</evidence>
<dbReference type="SUPFAM" id="SSF52141">
    <property type="entry name" value="Uracil-DNA glycosylase-like"/>
    <property type="match status" value="1"/>
</dbReference>
<dbReference type="InterPro" id="IPR036895">
    <property type="entry name" value="Uracil-DNA_glycosylase-like_sf"/>
</dbReference>
<organism evidence="1 2">
    <name type="scientific">Alteriqipengyuania lutimaris</name>
    <dbReference type="NCBI Taxonomy" id="1538146"/>
    <lineage>
        <taxon>Bacteria</taxon>
        <taxon>Pseudomonadati</taxon>
        <taxon>Pseudomonadota</taxon>
        <taxon>Alphaproteobacteria</taxon>
        <taxon>Sphingomonadales</taxon>
        <taxon>Erythrobacteraceae</taxon>
        <taxon>Alteriqipengyuania</taxon>
    </lineage>
</organism>
<proteinExistence type="predicted"/>
<sequence length="268" mass="29119">MADLSTQPAAIREAFLASLDWWREAGVEEHVSDTPSGWLKSREEAAPGPTAVEETAIAPAPAAEPVRKGALSRFLADADRASHPGDPGEWPESLEKFRTWWMESDQVDAPGAFPRVAPHGLSQAEAMLVIDQPQANDEGTLLGGPAGTLANNMLRAMGIAQDERYVASLLPRHTLRPDWKAVGEAGYGKLLLHHIALAAPKRLIVCGERIWSLLAHETAQDPGALTISAGEFGNVPAFAIPDLPTLLRNPAKRAQTWTRWLDWNESPR</sequence>
<gene>
    <name evidence="1" type="ORF">DL238_11445</name>
</gene>
<dbReference type="EMBL" id="QRBB01000001">
    <property type="protein sequence ID" value="RDS78154.1"/>
    <property type="molecule type" value="Genomic_DNA"/>
</dbReference>
<accession>A0A395LRM1</accession>
<dbReference type="OrthoDB" id="5290748at2"/>
<dbReference type="RefSeq" id="WP_115492378.1">
    <property type="nucleotide sequence ID" value="NZ_JACHWW010000001.1"/>
</dbReference>
<dbReference type="Gene3D" id="3.40.470.10">
    <property type="entry name" value="Uracil-DNA glycosylase-like domain"/>
    <property type="match status" value="1"/>
</dbReference>
<dbReference type="Proteomes" id="UP000254101">
    <property type="component" value="Unassembled WGS sequence"/>
</dbReference>
<keyword evidence="2" id="KW-1185">Reference proteome</keyword>
<protein>
    <recommendedName>
        <fullName evidence="3">Uracil-DNA glycosylase-like domain-containing protein</fullName>
    </recommendedName>
</protein>